<dbReference type="GeneID" id="16193541"/>
<sequence length="79" mass="9694">MSESRYERVPVYEDFYRHVLQRLFLFLACRPVVRRFLTNIRHWTRRDVQTSERPVSRVYEGGGKWVRYDGDLVDAEEER</sequence>
<dbReference type="Proteomes" id="UP000202086">
    <property type="component" value="Segment"/>
</dbReference>
<name>R4TAM8_9CAUD</name>
<accession>R4TAM8</accession>
<reference evidence="1 2" key="1">
    <citation type="submission" date="2012-12" db="EMBL/GenBank/DDBJ databases">
        <authorList>
            <person name="Sencilo A."/>
            <person name="Jacobs-Sera D."/>
            <person name="Russell D.A."/>
            <person name="Ko C."/>
            <person name="Atanasova N."/>
            <person name="Osterlund E."/>
            <person name="Oksanen H.M."/>
            <person name="Bamford D.H."/>
            <person name="Hatfull G.F."/>
            <person name="Roine E."/>
            <person name="Hendrix R.W."/>
        </authorList>
    </citation>
    <scope>NUCLEOTIDE SEQUENCE [LARGE SCALE GENOMIC DNA]</scope>
</reference>
<dbReference type="EMBL" id="KC292029">
    <property type="protein sequence ID" value="AGM12000.1"/>
    <property type="molecule type" value="Genomic_DNA"/>
</dbReference>
<organism evidence="1 2">
    <name type="scientific">Haloarcula californiae tailed virus 1</name>
    <dbReference type="NCBI Taxonomy" id="1273746"/>
    <lineage>
        <taxon>Viruses</taxon>
        <taxon>Duplodnaviria</taxon>
        <taxon>Heunggongvirae</taxon>
        <taxon>Uroviricota</taxon>
        <taxon>Caudoviricetes</taxon>
        <taxon>Thumleimavirales</taxon>
        <taxon>Druskaviridae</taxon>
        <taxon>Hacavirus</taxon>
        <taxon>Hacavirus italiense</taxon>
        <taxon>Hacavirus HCTV1</taxon>
    </lineage>
</organism>
<dbReference type="KEGG" id="vg:16193541"/>
<evidence type="ECO:0000313" key="2">
    <source>
        <dbReference type="Proteomes" id="UP000202086"/>
    </source>
</evidence>
<dbReference type="RefSeq" id="YP_008059704.1">
    <property type="nucleotide sequence ID" value="NC_021330.1"/>
</dbReference>
<evidence type="ECO:0000313" key="1">
    <source>
        <dbReference type="EMBL" id="AGM12000.1"/>
    </source>
</evidence>
<keyword evidence="2" id="KW-1185">Reference proteome</keyword>
<gene>
    <name evidence="1" type="primary">143</name>
    <name evidence="1" type="ORF">DNAM5_143</name>
</gene>
<proteinExistence type="predicted"/>
<protein>
    <submittedName>
        <fullName evidence="1">Uncharacterized protein</fullName>
    </submittedName>
</protein>